<name>A0A182QAH0_9DIPT</name>
<evidence type="ECO:0000313" key="3">
    <source>
        <dbReference type="EnsemblMetazoa" id="AFAF006298-PA"/>
    </source>
</evidence>
<dbReference type="EnsemblMetazoa" id="AFAF006298-RA">
    <property type="protein sequence ID" value="AFAF006298-PA"/>
    <property type="gene ID" value="AFAF006298"/>
</dbReference>
<dbReference type="Gene3D" id="3.10.100.10">
    <property type="entry name" value="Mannose-Binding Protein A, subunit A"/>
    <property type="match status" value="1"/>
</dbReference>
<keyword evidence="4" id="KW-1185">Reference proteome</keyword>
<protein>
    <recommendedName>
        <fullName evidence="2">C-type lectin domain-containing protein</fullName>
    </recommendedName>
</protein>
<sequence>MILQRTLASSLIGLLCMLSLATASPAATSGAKSEYGEPADSDVKNFPVNALPPVTYSAKNFTFYDEPITFFEAWDKCRKLGKRLASIENYQENLAFREAMLPFVGFESSYWIAATNLGAKADEVTKYYWITNDRPVGYLSGFENWILGVAPDAADQCVAAYLGSAVWIYGPCETSFSGYACEESQDV</sequence>
<feature type="domain" description="C-type lectin" evidence="2">
    <location>
        <begin position="56"/>
        <end position="173"/>
    </location>
</feature>
<dbReference type="InterPro" id="IPR001304">
    <property type="entry name" value="C-type_lectin-like"/>
</dbReference>
<dbReference type="InterPro" id="IPR016187">
    <property type="entry name" value="CTDL_fold"/>
</dbReference>
<dbReference type="VEuPathDB" id="VectorBase:AFAF006298"/>
<dbReference type="AlphaFoldDB" id="A0A182QAH0"/>
<feature type="chain" id="PRO_5008132548" description="C-type lectin domain-containing protein" evidence="1">
    <location>
        <begin position="24"/>
        <end position="187"/>
    </location>
</feature>
<dbReference type="Proteomes" id="UP000075886">
    <property type="component" value="Unassembled WGS sequence"/>
</dbReference>
<feature type="signal peptide" evidence="1">
    <location>
        <begin position="1"/>
        <end position="23"/>
    </location>
</feature>
<dbReference type="CDD" id="cd00037">
    <property type="entry name" value="CLECT"/>
    <property type="match status" value="1"/>
</dbReference>
<reference evidence="3" key="2">
    <citation type="submission" date="2020-05" db="UniProtKB">
        <authorList>
            <consortium name="EnsemblMetazoa"/>
        </authorList>
    </citation>
    <scope>IDENTIFICATION</scope>
    <source>
        <strain evidence="3">FAR1</strain>
    </source>
</reference>
<dbReference type="SMART" id="SM00034">
    <property type="entry name" value="CLECT"/>
    <property type="match status" value="1"/>
</dbReference>
<dbReference type="InterPro" id="IPR016186">
    <property type="entry name" value="C-type_lectin-like/link_sf"/>
</dbReference>
<organism evidence="3 4">
    <name type="scientific">Anopheles farauti</name>
    <dbReference type="NCBI Taxonomy" id="69004"/>
    <lineage>
        <taxon>Eukaryota</taxon>
        <taxon>Metazoa</taxon>
        <taxon>Ecdysozoa</taxon>
        <taxon>Arthropoda</taxon>
        <taxon>Hexapoda</taxon>
        <taxon>Insecta</taxon>
        <taxon>Pterygota</taxon>
        <taxon>Neoptera</taxon>
        <taxon>Endopterygota</taxon>
        <taxon>Diptera</taxon>
        <taxon>Nematocera</taxon>
        <taxon>Culicoidea</taxon>
        <taxon>Culicidae</taxon>
        <taxon>Anophelinae</taxon>
        <taxon>Anopheles</taxon>
    </lineage>
</organism>
<evidence type="ECO:0000313" key="4">
    <source>
        <dbReference type="Proteomes" id="UP000075886"/>
    </source>
</evidence>
<evidence type="ECO:0000256" key="1">
    <source>
        <dbReference type="SAM" id="SignalP"/>
    </source>
</evidence>
<dbReference type="PROSITE" id="PS50041">
    <property type="entry name" value="C_TYPE_LECTIN_2"/>
    <property type="match status" value="1"/>
</dbReference>
<dbReference type="SUPFAM" id="SSF56436">
    <property type="entry name" value="C-type lectin-like"/>
    <property type="match status" value="1"/>
</dbReference>
<proteinExistence type="predicted"/>
<reference evidence="4" key="1">
    <citation type="submission" date="2014-01" db="EMBL/GenBank/DDBJ databases">
        <title>The Genome Sequence of Anopheles farauti FAR1 (V2).</title>
        <authorList>
            <consortium name="The Broad Institute Genomics Platform"/>
            <person name="Neafsey D.E."/>
            <person name="Besansky N."/>
            <person name="Howell P."/>
            <person name="Walton C."/>
            <person name="Young S.K."/>
            <person name="Zeng Q."/>
            <person name="Gargeya S."/>
            <person name="Fitzgerald M."/>
            <person name="Haas B."/>
            <person name="Abouelleil A."/>
            <person name="Allen A.W."/>
            <person name="Alvarado L."/>
            <person name="Arachchi H.M."/>
            <person name="Berlin A.M."/>
            <person name="Chapman S.B."/>
            <person name="Gainer-Dewar J."/>
            <person name="Goldberg J."/>
            <person name="Griggs A."/>
            <person name="Gujja S."/>
            <person name="Hansen M."/>
            <person name="Howarth C."/>
            <person name="Imamovic A."/>
            <person name="Ireland A."/>
            <person name="Larimer J."/>
            <person name="McCowan C."/>
            <person name="Murphy C."/>
            <person name="Pearson M."/>
            <person name="Poon T.W."/>
            <person name="Priest M."/>
            <person name="Roberts A."/>
            <person name="Saif S."/>
            <person name="Shea T."/>
            <person name="Sisk P."/>
            <person name="Sykes S."/>
            <person name="Wortman J."/>
            <person name="Nusbaum C."/>
            <person name="Birren B."/>
        </authorList>
    </citation>
    <scope>NUCLEOTIDE SEQUENCE [LARGE SCALE GENOMIC DNA]</scope>
    <source>
        <strain evidence="4">FAR1</strain>
    </source>
</reference>
<dbReference type="STRING" id="69004.A0A182QAH0"/>
<evidence type="ECO:0000259" key="2">
    <source>
        <dbReference type="PROSITE" id="PS50041"/>
    </source>
</evidence>
<keyword evidence="1" id="KW-0732">Signal</keyword>
<dbReference type="EMBL" id="AXCN02001910">
    <property type="status" value="NOT_ANNOTATED_CDS"/>
    <property type="molecule type" value="Genomic_DNA"/>
</dbReference>
<accession>A0A182QAH0</accession>